<dbReference type="GO" id="GO:0015203">
    <property type="term" value="F:polyamine transmembrane transporter activity"/>
    <property type="evidence" value="ECO:0007669"/>
    <property type="project" value="UniProtKB-ARBA"/>
</dbReference>
<keyword evidence="2" id="KW-0813">Transport</keyword>
<dbReference type="InterPro" id="IPR002293">
    <property type="entry name" value="AA/rel_permease1"/>
</dbReference>
<dbReference type="PANTHER" id="PTHR45826:SF2">
    <property type="entry name" value="AMINO ACID TRANSPORTER"/>
    <property type="match status" value="1"/>
</dbReference>
<proteinExistence type="inferred from homology"/>
<dbReference type="GO" id="GO:0005886">
    <property type="term" value="C:plasma membrane"/>
    <property type="evidence" value="ECO:0007669"/>
    <property type="project" value="UniProtKB-SubCell"/>
</dbReference>
<dbReference type="PANTHER" id="PTHR45826">
    <property type="entry name" value="POLYAMINE TRANSPORTER PUT1"/>
    <property type="match status" value="1"/>
</dbReference>
<evidence type="ECO:0000256" key="4">
    <source>
        <dbReference type="ARBA" id="ARBA00022692"/>
    </source>
</evidence>
<dbReference type="EMBL" id="JALLPB020000135">
    <property type="protein sequence ID" value="KAL3816734.1"/>
    <property type="molecule type" value="Genomic_DNA"/>
</dbReference>
<feature type="transmembrane region" description="Helical" evidence="8">
    <location>
        <begin position="20"/>
        <end position="40"/>
    </location>
</feature>
<evidence type="ECO:0000256" key="2">
    <source>
        <dbReference type="ARBA" id="ARBA00022448"/>
    </source>
</evidence>
<feature type="transmembrane region" description="Helical" evidence="8">
    <location>
        <begin position="273"/>
        <end position="294"/>
    </location>
</feature>
<evidence type="ECO:0000256" key="1">
    <source>
        <dbReference type="ARBA" id="ARBA00004651"/>
    </source>
</evidence>
<keyword evidence="10" id="KW-1185">Reference proteome</keyword>
<feature type="transmembrane region" description="Helical" evidence="8">
    <location>
        <begin position="110"/>
        <end position="128"/>
    </location>
</feature>
<name>A0ABD3RWX2_9STRA</name>
<evidence type="ECO:0000256" key="5">
    <source>
        <dbReference type="ARBA" id="ARBA00022989"/>
    </source>
</evidence>
<comment type="subcellular location">
    <subcellularLocation>
        <location evidence="1">Cell membrane</location>
        <topology evidence="1">Multi-pass membrane protein</topology>
    </subcellularLocation>
</comment>
<sequence length="474" mass="51514">MDVAGGPFGIEPSIRAAGNFYAIIGFFVVPFIWSIPEALVTAELGAAFQDPSAGVAWVEHAFGEDMGGLCGILAWVSGATDNAIYPTLFMGYVTSVAGWDKDEFGGFARYFSIAAITVCLAMLNYTGLEIVGNASLMICVIAMSPFLIMTILGAPKVVPSRWFQMPEVSDASFDLFDDDFQTSPGPLPLITLGGILWRPFLNNMFWNLNGFDKAGSFAGETTSVRTTYPRGIYVGLVMCVIGYLIPMLVAVGATEYSQDDWVDGHLGVVAMDIGGRWLGMWTIFAAGISNVALFEAEMSSDAFKIMGMAERGYLPKCFKARSKYGTPTAGIITNTLVILTLGTADFGQLLELLNCTYAVSLLMEYAAFVKLRIYHKECKLLPFLFSVASIGLLTIYCFVPVQRPYRIPIPDWAAILLVIPPTLGSFVVFATSNWYVYIFCAGSLLFSYTLSKLSGVSKKQGLFGYDSKSAKHMG</sequence>
<evidence type="ECO:0000256" key="8">
    <source>
        <dbReference type="SAM" id="Phobius"/>
    </source>
</evidence>
<accession>A0ABD3RWX2</accession>
<gene>
    <name evidence="9" type="ORF">ACHAXA_002220</name>
</gene>
<keyword evidence="3" id="KW-1003">Cell membrane</keyword>
<feature type="transmembrane region" description="Helical" evidence="8">
    <location>
        <begin position="380"/>
        <end position="399"/>
    </location>
</feature>
<dbReference type="Gene3D" id="1.20.1740.10">
    <property type="entry name" value="Amino acid/polyamine transporter I"/>
    <property type="match status" value="1"/>
</dbReference>
<dbReference type="InterPro" id="IPR044566">
    <property type="entry name" value="RMV1-like"/>
</dbReference>
<organism evidence="9 10">
    <name type="scientific">Cyclostephanos tholiformis</name>
    <dbReference type="NCBI Taxonomy" id="382380"/>
    <lineage>
        <taxon>Eukaryota</taxon>
        <taxon>Sar</taxon>
        <taxon>Stramenopiles</taxon>
        <taxon>Ochrophyta</taxon>
        <taxon>Bacillariophyta</taxon>
        <taxon>Coscinodiscophyceae</taxon>
        <taxon>Thalassiosirophycidae</taxon>
        <taxon>Stephanodiscales</taxon>
        <taxon>Stephanodiscaceae</taxon>
        <taxon>Cyclostephanos</taxon>
    </lineage>
</organism>
<keyword evidence="5 8" id="KW-1133">Transmembrane helix</keyword>
<dbReference type="AlphaFoldDB" id="A0ABD3RWX2"/>
<comment type="caution">
    <text evidence="9">The sequence shown here is derived from an EMBL/GenBank/DDBJ whole genome shotgun (WGS) entry which is preliminary data.</text>
</comment>
<feature type="transmembrane region" description="Helical" evidence="8">
    <location>
        <begin position="232"/>
        <end position="253"/>
    </location>
</feature>
<dbReference type="Proteomes" id="UP001530377">
    <property type="component" value="Unassembled WGS sequence"/>
</dbReference>
<keyword evidence="4 8" id="KW-0812">Transmembrane</keyword>
<evidence type="ECO:0000313" key="10">
    <source>
        <dbReference type="Proteomes" id="UP001530377"/>
    </source>
</evidence>
<keyword evidence="6 8" id="KW-0472">Membrane</keyword>
<feature type="transmembrane region" description="Helical" evidence="8">
    <location>
        <begin position="411"/>
        <end position="428"/>
    </location>
</feature>
<protein>
    <submittedName>
        <fullName evidence="9">Uncharacterized protein</fullName>
    </submittedName>
</protein>
<evidence type="ECO:0000313" key="9">
    <source>
        <dbReference type="EMBL" id="KAL3816734.1"/>
    </source>
</evidence>
<evidence type="ECO:0000256" key="7">
    <source>
        <dbReference type="ARBA" id="ARBA00024041"/>
    </source>
</evidence>
<feature type="transmembrane region" description="Helical" evidence="8">
    <location>
        <begin position="434"/>
        <end position="451"/>
    </location>
</feature>
<dbReference type="Pfam" id="PF13520">
    <property type="entry name" value="AA_permease_2"/>
    <property type="match status" value="1"/>
</dbReference>
<reference evidence="9 10" key="1">
    <citation type="submission" date="2024-10" db="EMBL/GenBank/DDBJ databases">
        <title>Updated reference genomes for cyclostephanoid diatoms.</title>
        <authorList>
            <person name="Roberts W.R."/>
            <person name="Alverson A.J."/>
        </authorList>
    </citation>
    <scope>NUCLEOTIDE SEQUENCE [LARGE SCALE GENOMIC DNA]</scope>
    <source>
        <strain evidence="9 10">AJA228-03</strain>
    </source>
</reference>
<feature type="transmembrane region" description="Helical" evidence="8">
    <location>
        <begin position="134"/>
        <end position="155"/>
    </location>
</feature>
<comment type="similarity">
    <text evidence="7">Belongs to the amino acid-polyamine-organocation (APC) superfamily. Polyamine:cation symporter (PHS) (TC 2.A.3.12) family.</text>
</comment>
<dbReference type="PIRSF" id="PIRSF006060">
    <property type="entry name" value="AA_transporter"/>
    <property type="match status" value="1"/>
</dbReference>
<evidence type="ECO:0000256" key="6">
    <source>
        <dbReference type="ARBA" id="ARBA00023136"/>
    </source>
</evidence>
<evidence type="ECO:0000256" key="3">
    <source>
        <dbReference type="ARBA" id="ARBA00022475"/>
    </source>
</evidence>